<feature type="compositionally biased region" description="Acidic residues" evidence="2">
    <location>
        <begin position="439"/>
        <end position="459"/>
    </location>
</feature>
<feature type="compositionally biased region" description="Basic and acidic residues" evidence="2">
    <location>
        <begin position="460"/>
        <end position="515"/>
    </location>
</feature>
<feature type="signal peptide" evidence="3">
    <location>
        <begin position="1"/>
        <end position="20"/>
    </location>
</feature>
<protein>
    <submittedName>
        <fullName evidence="4">TRAP-like protein</fullName>
    </submittedName>
</protein>
<sequence length="1743" mass="203476">MNFFFFFIILNFFMLSLTSSLRNGFLHSSTTFSEDFCKGMNLHFLISSEEIDSKFFLNKILLLILGGTSYMRYNKQNYFSVSIYDKKIVYKNIKKIENIRGASYYEQLQSAFKKYIKYSGRKTNLLASLKEYYEKYIVGNKNIKESKNIIILVKKFTSDDLFEFDEDLNRYIKEIRSKDVGIYFISDDSIHSKNMILNISETVYNMEVDYPIAHFVSESFRSNDLYGVKKFCYQLLHGATCESYNEWSEWSGPCEFERRQRIIPLKITNTESTSFRSHYDPSCRNVFDYNMAIKEDFRANCKNIIYECRGICDKGYRFKPYTKYNEIMESYEECKDLPPCTKDQKKNGDHTLYSDVILNSLLSEASLKEIRDREDRTLIEKDMPGDTEEMSNERRIKDTHIFLDNKMKYLIDKQHKLIEQLQKDIQDRKNKKEEVEEKKEEEEEKKEEEEEKKEEEEEKKEELEEKKEEVEQKKEEVEQKKAQVEEKKEEVEEKKEEVEKKQEKYKENQEQKEDNNLQDTKSINETPTIDMKKNENTVQNTQKVNEIKKTNNPIDNFENDGTNKIHIINTGSTNTQSSQNDLDGDNYPNRQNVLNNQLNKLADKSEKDSSNVFSVPINGENIKKNDIYEHPQKVDSAEDVNIIENPIVQSIENRNNIINMNNKYGNENSSKNKNSEIRNISVPFDLNHLNKKNDYDGISESNENISSYDDKKEDVEKNLERKVVEQTNEQKETDQFNLNNGKEEENIDINKENKEGGISRNNGENVEIYPANNGQKMVNPKGEDLEKNVNVKDLSEHEYGHELESKRIIGGRKNEDKEIENKNSEDKKIIQNKIDVKQIGAKEIENELIGGKQIEDKKIKDEQINSGHIEGEQINGVHVEDEHIDREHIGNHNIKVYQIDDKQGTSEKNQYNNTKDSSVLYGKDKEEEYLTESSNIKYTPYTDKNIPSMKIEKIYEPHMVEELNKEDKLSKENIEKISNDEKSIRTYEQENHKINENEEEERNKIKYKNLNIKPQVNHKINDKNINDDKEDKKYEFANTEETYKNNEKNHNLIGKNEISGETMDEYILSPKPVIKNEQERTPQYEEFLTKKINNDEDNGKRININDQLPSPIVSNEKKTDDINIIEEKEKIDKIIHNNDIQNQNNEKKNIQDEKLKEFSSSSDSKEMKNISSENTENNILSHEKKENHKIIHQSIEEDTTSKDNEKNMKNYIINDDMGKKYISRENTGEDNTPNKYGKNKGKYDISDDKEENVKIYEENNEEHSIEVGNGENKATEGNSDHNIMTGENRKNKNSQQNSDDNIMKEENGENKNSQQNSEDNIMTESNGKIKSSQENSDDNIMTGENRKNKNSQQNSEDNIIPEENGKNKSSQENIEDDIVTEENGKNKSSQQNSDDNIMPEENGKNKNSEKNKEEDIASYEIDKKRISHEADREHFTPYGSRINKEFHKNVGYNIVSGDNGEKNISAKNISEDIIPDENGKNKNYEENIEEDKISDMTQKSKISHKNVEGHFTPYESGKIKIYDENDGEYNISDMNTIKHQENGESKRIFETNDNINKHISSSDNNNNKINKMKENNILINESQDKNIEEHNKLDNILKNKHLTSDESLEKIKEEYANTGKNKGSINNEEKFEETQENIKNDETIIEKKEENAESDDLKIHNISNENINKGILHSDNYNKDKSYNAQGVTHRENDDTTNGTNISNDGLDKHVNIDQYNSKGENILQENKEDILPSVSINNSVDH</sequence>
<proteinExistence type="predicted"/>
<feature type="compositionally biased region" description="Polar residues" evidence="2">
    <location>
        <begin position="517"/>
        <end position="527"/>
    </location>
</feature>
<feature type="non-terminal residue" evidence="4">
    <location>
        <position position="1743"/>
    </location>
</feature>
<feature type="coiled-coil region" evidence="1">
    <location>
        <begin position="960"/>
        <end position="1004"/>
    </location>
</feature>
<dbReference type="Proteomes" id="UP000076004">
    <property type="component" value="Chromosome 14"/>
</dbReference>
<evidence type="ECO:0000313" key="4">
    <source>
        <dbReference type="EMBL" id="KYN96018.1"/>
    </source>
</evidence>
<feature type="region of interest" description="Disordered" evidence="2">
    <location>
        <begin position="425"/>
        <end position="561"/>
    </location>
</feature>
<feature type="region of interest" description="Disordered" evidence="2">
    <location>
        <begin position="753"/>
        <end position="781"/>
    </location>
</feature>
<feature type="region of interest" description="Disordered" evidence="2">
    <location>
        <begin position="1687"/>
        <end position="1709"/>
    </location>
</feature>
<dbReference type="VEuPathDB" id="PlasmoDB:PGABG01_1441400"/>
<gene>
    <name evidence="4" type="ORF">PGSY75_1442600</name>
</gene>
<feature type="compositionally biased region" description="Basic and acidic residues" evidence="2">
    <location>
        <begin position="1145"/>
        <end position="1168"/>
    </location>
</feature>
<keyword evidence="1" id="KW-0175">Coiled coil</keyword>
<dbReference type="RefSeq" id="XP_018639484.1">
    <property type="nucleotide sequence ID" value="XM_018788112.1"/>
</dbReference>
<dbReference type="KEGG" id="pgab:PGSY75_1442600"/>
<feature type="region of interest" description="Disordered" evidence="2">
    <location>
        <begin position="1138"/>
        <end position="1177"/>
    </location>
</feature>
<feature type="region of interest" description="Disordered" evidence="2">
    <location>
        <begin position="1222"/>
        <end position="1438"/>
    </location>
</feature>
<feature type="compositionally biased region" description="Basic and acidic residues" evidence="2">
    <location>
        <begin position="1401"/>
        <end position="1435"/>
    </location>
</feature>
<dbReference type="VEuPathDB" id="PlasmoDB:PGSY75_1442600"/>
<name>A0A151LAP3_9APIC</name>
<feature type="compositionally biased region" description="Basic and acidic residues" evidence="2">
    <location>
        <begin position="1241"/>
        <end position="1265"/>
    </location>
</feature>
<comment type="caution">
    <text evidence="4">The sequence shown here is derived from an EMBL/GenBank/DDBJ whole genome shotgun (WGS) entry which is preliminary data.</text>
</comment>
<accession>A0A151LAP3</accession>
<dbReference type="EMBL" id="LVLB01000015">
    <property type="protein sequence ID" value="KYN96018.1"/>
    <property type="molecule type" value="Genomic_DNA"/>
</dbReference>
<keyword evidence="3" id="KW-0732">Signal</keyword>
<organism evidence="4 5">
    <name type="scientific">Plasmodium gaboni</name>
    <dbReference type="NCBI Taxonomy" id="647221"/>
    <lineage>
        <taxon>Eukaryota</taxon>
        <taxon>Sar</taxon>
        <taxon>Alveolata</taxon>
        <taxon>Apicomplexa</taxon>
        <taxon>Aconoidasida</taxon>
        <taxon>Haemosporida</taxon>
        <taxon>Plasmodiidae</taxon>
        <taxon>Plasmodium</taxon>
        <taxon>Plasmodium (Laverania)</taxon>
    </lineage>
</organism>
<evidence type="ECO:0000256" key="3">
    <source>
        <dbReference type="SAM" id="SignalP"/>
    </source>
</evidence>
<evidence type="ECO:0000256" key="1">
    <source>
        <dbReference type="SAM" id="Coils"/>
    </source>
</evidence>
<feature type="chain" id="PRO_5007584042" evidence="3">
    <location>
        <begin position="21"/>
        <end position="1743"/>
    </location>
</feature>
<feature type="compositionally biased region" description="Polar residues" evidence="2">
    <location>
        <begin position="1310"/>
        <end position="1334"/>
    </location>
</feature>
<evidence type="ECO:0000256" key="2">
    <source>
        <dbReference type="SAM" id="MobiDB-lite"/>
    </source>
</evidence>
<dbReference type="GeneID" id="29778714"/>
<feature type="compositionally biased region" description="Polar residues" evidence="2">
    <location>
        <begin position="536"/>
        <end position="561"/>
    </location>
</feature>
<feature type="compositionally biased region" description="Basic and acidic residues" evidence="2">
    <location>
        <begin position="425"/>
        <end position="438"/>
    </location>
</feature>
<feature type="region of interest" description="Disordered" evidence="2">
    <location>
        <begin position="691"/>
        <end position="716"/>
    </location>
</feature>
<feature type="compositionally biased region" description="Polar residues" evidence="2">
    <location>
        <begin position="1386"/>
        <end position="1395"/>
    </location>
</feature>
<evidence type="ECO:0000313" key="5">
    <source>
        <dbReference type="Proteomes" id="UP000076004"/>
    </source>
</evidence>
<reference evidence="4 5" key="1">
    <citation type="journal article" date="2016" name="Nat. Commun.">
        <title>Genomes of cryptic chimpanzee Plasmodium species reveal key evolutionary events leading to human malaria.</title>
        <authorList>
            <person name="Sundararaman S.A."/>
            <person name="Plenderleith L.J."/>
            <person name="Liu W."/>
            <person name="Loy D.E."/>
            <person name="Learn G.H."/>
            <person name="Li Y."/>
            <person name="Shaw K.S."/>
            <person name="Ayouba A."/>
            <person name="Peeters M."/>
            <person name="Speede S."/>
            <person name="Shaw G.M."/>
            <person name="Bushman F.D."/>
            <person name="Brisson D."/>
            <person name="Rayner J.C."/>
            <person name="Sharp P.M."/>
            <person name="Hahn B.H."/>
        </authorList>
    </citation>
    <scope>NUCLEOTIDE SEQUENCE [LARGE SCALE GENOMIC DNA]</scope>
    <source>
        <strain evidence="4 5">SY75</strain>
    </source>
</reference>